<accession>A0ABX1ID61</accession>
<protein>
    <submittedName>
        <fullName evidence="1">Uncharacterized protein</fullName>
    </submittedName>
</protein>
<reference evidence="1 2" key="1">
    <citation type="submission" date="2020-04" db="EMBL/GenBank/DDBJ databases">
        <title>Genome sequence of Streptomyces galbus strain I339.</title>
        <authorList>
            <person name="Silva E.A.N."/>
            <person name="Merces M."/>
            <person name="Castelo Branco A.P.O.T."/>
            <person name="Vasconcelos P.C."/>
            <person name="Costa N.P."/>
            <person name="Marinho G.C.S."/>
            <person name="Oliveira C.J.B."/>
            <person name="Araujo D."/>
            <person name="Rodrigues Junior V.S."/>
            <person name="Almeida R."/>
            <person name="Silva Filho U.R."/>
            <person name="Andrade A.S.A."/>
            <person name="Cibulski S.P."/>
        </authorList>
    </citation>
    <scope>NUCLEOTIDE SEQUENCE [LARGE SCALE GENOMIC DNA]</scope>
    <source>
        <strain evidence="1 2">I339</strain>
    </source>
</reference>
<dbReference type="EMBL" id="JAAXMD010000016">
    <property type="protein sequence ID" value="NKQ23598.1"/>
    <property type="molecule type" value="Genomic_DNA"/>
</dbReference>
<name>A0ABX1ID61_STRGB</name>
<dbReference type="RefSeq" id="WP_168372307.1">
    <property type="nucleotide sequence ID" value="NZ_JAAXMD010000016.1"/>
</dbReference>
<evidence type="ECO:0000313" key="1">
    <source>
        <dbReference type="EMBL" id="NKQ23598.1"/>
    </source>
</evidence>
<sequence>MYLVHARLAMPADADMPPDVRETVRRALRPEDRVEHLAVHPRAPWLTLGFFVLADALGEAEAHAERVCRRLLSAVPQLGAARLVGVGVPLISEAFAPSSLRD</sequence>
<dbReference type="Proteomes" id="UP000744032">
    <property type="component" value="Unassembled WGS sequence"/>
</dbReference>
<keyword evidence="2" id="KW-1185">Reference proteome</keyword>
<comment type="caution">
    <text evidence="1">The sequence shown here is derived from an EMBL/GenBank/DDBJ whole genome shotgun (WGS) entry which is preliminary data.</text>
</comment>
<proteinExistence type="predicted"/>
<gene>
    <name evidence="1" type="ORF">HF200_03750</name>
</gene>
<organism evidence="1 2">
    <name type="scientific">Streptomyces galbus</name>
    <dbReference type="NCBI Taxonomy" id="33898"/>
    <lineage>
        <taxon>Bacteria</taxon>
        <taxon>Bacillati</taxon>
        <taxon>Actinomycetota</taxon>
        <taxon>Actinomycetes</taxon>
        <taxon>Kitasatosporales</taxon>
        <taxon>Streptomycetaceae</taxon>
        <taxon>Streptomyces</taxon>
    </lineage>
</organism>
<evidence type="ECO:0000313" key="2">
    <source>
        <dbReference type="Proteomes" id="UP000744032"/>
    </source>
</evidence>